<comment type="caution">
    <text evidence="3">The sequence shown here is derived from an EMBL/GenBank/DDBJ whole genome shotgun (WGS) entry which is preliminary data.</text>
</comment>
<evidence type="ECO:0000313" key="3">
    <source>
        <dbReference type="EMBL" id="KUL41684.1"/>
    </source>
</evidence>
<keyword evidence="2" id="KW-1133">Transmembrane helix</keyword>
<name>A0A0X3VAP4_9ACTN</name>
<reference evidence="4" key="1">
    <citation type="submission" date="2015-10" db="EMBL/GenBank/DDBJ databases">
        <authorList>
            <person name="Ju K.-S."/>
            <person name="Doroghazi J.R."/>
            <person name="Metcalf W.W."/>
        </authorList>
    </citation>
    <scope>NUCLEOTIDE SEQUENCE [LARGE SCALE GENOMIC DNA]</scope>
    <source>
        <strain evidence="4">NRRL 3151</strain>
    </source>
</reference>
<feature type="transmembrane region" description="Helical" evidence="2">
    <location>
        <begin position="64"/>
        <end position="85"/>
    </location>
</feature>
<dbReference type="Proteomes" id="UP000053923">
    <property type="component" value="Unassembled WGS sequence"/>
</dbReference>
<proteinExistence type="predicted"/>
<accession>A0A0X3VAP4</accession>
<keyword evidence="2" id="KW-0472">Membrane</keyword>
<dbReference type="OrthoDB" id="4826010at2"/>
<evidence type="ECO:0000313" key="4">
    <source>
        <dbReference type="Proteomes" id="UP000053923"/>
    </source>
</evidence>
<keyword evidence="2" id="KW-0812">Transmembrane</keyword>
<evidence type="ECO:0000256" key="2">
    <source>
        <dbReference type="SAM" id="Phobius"/>
    </source>
</evidence>
<keyword evidence="4" id="KW-1185">Reference proteome</keyword>
<sequence>MELCNIPLQAAIWFAVIGLPVTAGNALGFALCAVLLVEGAAYWMAKLRQLATGSAVLPAARAFAAARLVNVPLLAAGVLLTAWYAKSTPGSVPGVLFALFAVLEHVNYFHTQLMYDTREDRRYRREHGLRRAHLARDLARAAQLRRRAAGVRGNPPSRTRRSTP</sequence>
<feature type="transmembrane region" description="Helical" evidence="2">
    <location>
        <begin position="91"/>
        <end position="115"/>
    </location>
</feature>
<evidence type="ECO:0000256" key="1">
    <source>
        <dbReference type="SAM" id="MobiDB-lite"/>
    </source>
</evidence>
<dbReference type="EMBL" id="LLZG01000061">
    <property type="protein sequence ID" value="KUL41684.1"/>
    <property type="molecule type" value="Genomic_DNA"/>
</dbReference>
<feature type="transmembrane region" description="Helical" evidence="2">
    <location>
        <begin position="12"/>
        <end position="43"/>
    </location>
</feature>
<feature type="region of interest" description="Disordered" evidence="1">
    <location>
        <begin position="145"/>
        <end position="164"/>
    </location>
</feature>
<organism evidence="3 4">
    <name type="scientific">Streptomyces regalis</name>
    <dbReference type="NCBI Taxonomy" id="68262"/>
    <lineage>
        <taxon>Bacteria</taxon>
        <taxon>Bacillati</taxon>
        <taxon>Actinomycetota</taxon>
        <taxon>Actinomycetes</taxon>
        <taxon>Kitasatosporales</taxon>
        <taxon>Streptomycetaceae</taxon>
        <taxon>Streptomyces</taxon>
    </lineage>
</organism>
<dbReference type="AlphaFoldDB" id="A0A0X3VAP4"/>
<protein>
    <submittedName>
        <fullName evidence="3">Uncharacterized protein</fullName>
    </submittedName>
</protein>
<gene>
    <name evidence="3" type="ORF">ADL12_11220</name>
</gene>